<dbReference type="RefSeq" id="WP_183384794.1">
    <property type="nucleotide sequence ID" value="NZ_JACHXR010000011.1"/>
</dbReference>
<evidence type="ECO:0000313" key="3">
    <source>
        <dbReference type="Proteomes" id="UP000518892"/>
    </source>
</evidence>
<protein>
    <recommendedName>
        <fullName evidence="4">DUF3047 domain-containing protein</fullName>
    </recommendedName>
</protein>
<keyword evidence="3" id="KW-1185">Reference proteome</keyword>
<dbReference type="AlphaFoldDB" id="A0A7W5EWW7"/>
<proteinExistence type="predicted"/>
<dbReference type="InterPro" id="IPR021409">
    <property type="entry name" value="DUF3047"/>
</dbReference>
<dbReference type="Proteomes" id="UP000518892">
    <property type="component" value="Unassembled WGS sequence"/>
</dbReference>
<feature type="chain" id="PRO_5031548517" description="DUF3047 domain-containing protein" evidence="1">
    <location>
        <begin position="31"/>
        <end position="227"/>
    </location>
</feature>
<keyword evidence="1" id="KW-0732">Signal</keyword>
<organism evidence="2 3">
    <name type="scientific">Halomonas stenophila</name>
    <dbReference type="NCBI Taxonomy" id="795312"/>
    <lineage>
        <taxon>Bacteria</taxon>
        <taxon>Pseudomonadati</taxon>
        <taxon>Pseudomonadota</taxon>
        <taxon>Gammaproteobacteria</taxon>
        <taxon>Oceanospirillales</taxon>
        <taxon>Halomonadaceae</taxon>
        <taxon>Halomonas</taxon>
    </lineage>
</organism>
<gene>
    <name evidence="2" type="ORF">FHR97_003218</name>
</gene>
<evidence type="ECO:0008006" key="4">
    <source>
        <dbReference type="Google" id="ProtNLM"/>
    </source>
</evidence>
<evidence type="ECO:0000256" key="1">
    <source>
        <dbReference type="SAM" id="SignalP"/>
    </source>
</evidence>
<accession>A0A7W5EWW7</accession>
<dbReference type="Pfam" id="PF11249">
    <property type="entry name" value="DUF3047"/>
    <property type="match status" value="1"/>
</dbReference>
<sequence length="227" mass="24818">MRPHSPAPQRLALRLLAGLLLGLSSASATAELAFSPRDILAWPSRSFAGHTEYRLVELDGRLVLRARADGQASAKYLERRIDLTATPYLKWCWRVSGIYPGLDETTRGGDDYPGRVYVARRTGLLPWQVQSVNYVWSSTQAAGSDWPNAFTDRAHLLALQGGTARVGDWVAEVRDVRADYRRLFGATPATIDGVALMTDGDNAGGDARAWFGRLVFSADATPLECPA</sequence>
<reference evidence="2 3" key="1">
    <citation type="submission" date="2020-08" db="EMBL/GenBank/DDBJ databases">
        <title>Genomic Encyclopedia of Type Strains, Phase III (KMG-III): the genomes of soil and plant-associated and newly described type strains.</title>
        <authorList>
            <person name="Whitman W."/>
        </authorList>
    </citation>
    <scope>NUCLEOTIDE SEQUENCE [LARGE SCALE GENOMIC DNA]</scope>
    <source>
        <strain evidence="2 3">CECT 7744</strain>
    </source>
</reference>
<evidence type="ECO:0000313" key="2">
    <source>
        <dbReference type="EMBL" id="MBB3232350.1"/>
    </source>
</evidence>
<dbReference type="EMBL" id="JACHXR010000011">
    <property type="protein sequence ID" value="MBB3232350.1"/>
    <property type="molecule type" value="Genomic_DNA"/>
</dbReference>
<feature type="signal peptide" evidence="1">
    <location>
        <begin position="1"/>
        <end position="30"/>
    </location>
</feature>
<name>A0A7W5EWW7_9GAMM</name>
<comment type="caution">
    <text evidence="2">The sequence shown here is derived from an EMBL/GenBank/DDBJ whole genome shotgun (WGS) entry which is preliminary data.</text>
</comment>